<dbReference type="Gene3D" id="3.40.50.720">
    <property type="entry name" value="NAD(P)-binding Rossmann-like Domain"/>
    <property type="match status" value="1"/>
</dbReference>
<keyword evidence="12" id="KW-1185">Reference proteome</keyword>
<dbReference type="Pfam" id="PF01210">
    <property type="entry name" value="NAD_Gly3P_dh_N"/>
    <property type="match status" value="1"/>
</dbReference>
<keyword evidence="4 7" id="KW-0520">NAD</keyword>
<dbReference type="AlphaFoldDB" id="A0A0U1M6N5"/>
<evidence type="ECO:0000313" key="12">
    <source>
        <dbReference type="Proteomes" id="UP000054383"/>
    </source>
</evidence>
<protein>
    <recommendedName>
        <fullName evidence="6 8">Glycerol-3-phosphate dehydrogenase [NAD(+)]</fullName>
        <ecNumber evidence="2 8">1.1.1.8</ecNumber>
    </recommendedName>
</protein>
<dbReference type="OrthoDB" id="10263760at2759"/>
<evidence type="ECO:0000256" key="3">
    <source>
        <dbReference type="ARBA" id="ARBA00023002"/>
    </source>
</evidence>
<name>A0A0U1M6N5_TALIS</name>
<feature type="domain" description="Glycerol-3-phosphate dehydrogenase NAD-dependent N-terminal" evidence="9">
    <location>
        <begin position="11"/>
        <end position="194"/>
    </location>
</feature>
<dbReference type="InterPro" id="IPR006168">
    <property type="entry name" value="G3P_DH_NAD-dep"/>
</dbReference>
<dbReference type="InterPro" id="IPR036291">
    <property type="entry name" value="NAD(P)-bd_dom_sf"/>
</dbReference>
<dbReference type="GO" id="GO:0051287">
    <property type="term" value="F:NAD binding"/>
    <property type="evidence" value="ECO:0007669"/>
    <property type="project" value="UniProtKB-UniRule"/>
</dbReference>
<evidence type="ECO:0000256" key="6">
    <source>
        <dbReference type="ARBA" id="ARBA00072861"/>
    </source>
</evidence>
<dbReference type="SUPFAM" id="SSF51735">
    <property type="entry name" value="NAD(P)-binding Rossmann-fold domains"/>
    <property type="match status" value="1"/>
</dbReference>
<dbReference type="EC" id="1.1.1.8" evidence="2 8"/>
<dbReference type="SUPFAM" id="SSF48179">
    <property type="entry name" value="6-phosphogluconate dehydrogenase C-terminal domain-like"/>
    <property type="match status" value="1"/>
</dbReference>
<keyword evidence="3 7" id="KW-0560">Oxidoreductase</keyword>
<proteinExistence type="inferred from homology"/>
<dbReference type="PRINTS" id="PR00077">
    <property type="entry name" value="GPDHDRGNASE"/>
</dbReference>
<evidence type="ECO:0000256" key="4">
    <source>
        <dbReference type="ARBA" id="ARBA00023027"/>
    </source>
</evidence>
<comment type="catalytic activity">
    <reaction evidence="5 8">
        <text>sn-glycerol 3-phosphate + NAD(+) = dihydroxyacetone phosphate + NADH + H(+)</text>
        <dbReference type="Rhea" id="RHEA:11092"/>
        <dbReference type="ChEBI" id="CHEBI:15378"/>
        <dbReference type="ChEBI" id="CHEBI:57540"/>
        <dbReference type="ChEBI" id="CHEBI:57597"/>
        <dbReference type="ChEBI" id="CHEBI:57642"/>
        <dbReference type="ChEBI" id="CHEBI:57945"/>
        <dbReference type="EC" id="1.1.1.8"/>
    </reaction>
</comment>
<evidence type="ECO:0000259" key="9">
    <source>
        <dbReference type="Pfam" id="PF01210"/>
    </source>
</evidence>
<dbReference type="Pfam" id="PF07479">
    <property type="entry name" value="NAD_Gly3P_dh_C"/>
    <property type="match status" value="1"/>
</dbReference>
<evidence type="ECO:0000256" key="8">
    <source>
        <dbReference type="RuleBase" id="RU361243"/>
    </source>
</evidence>
<gene>
    <name evidence="11" type="ORF">PISL3812_08235</name>
</gene>
<dbReference type="InterPro" id="IPR008927">
    <property type="entry name" value="6-PGluconate_DH-like_C_sf"/>
</dbReference>
<evidence type="ECO:0000259" key="10">
    <source>
        <dbReference type="Pfam" id="PF07479"/>
    </source>
</evidence>
<dbReference type="PANTHER" id="PTHR11728:SF8">
    <property type="entry name" value="GLYCEROL-3-PHOSPHATE DEHYDROGENASE [NAD(+)]-RELATED"/>
    <property type="match status" value="1"/>
</dbReference>
<dbReference type="GO" id="GO:0046168">
    <property type="term" value="P:glycerol-3-phosphate catabolic process"/>
    <property type="evidence" value="ECO:0007669"/>
    <property type="project" value="UniProtKB-UniRule"/>
</dbReference>
<dbReference type="GO" id="GO:0141152">
    <property type="term" value="F:glycerol-3-phosphate dehydrogenase (NAD+) activity"/>
    <property type="evidence" value="ECO:0007669"/>
    <property type="project" value="UniProtKB-UniRule"/>
</dbReference>
<dbReference type="Gene3D" id="1.10.1040.10">
    <property type="entry name" value="N-(1-d-carboxylethyl)-l-norvaline Dehydrogenase, domain 2"/>
    <property type="match status" value="1"/>
</dbReference>
<dbReference type="FunFam" id="1.10.1040.10:FF:000004">
    <property type="entry name" value="Glycerol-3-phosphate dehydrogenase [NAD(+)]"/>
    <property type="match status" value="1"/>
</dbReference>
<dbReference type="EMBL" id="CVMT01000009">
    <property type="protein sequence ID" value="CRG91187.1"/>
    <property type="molecule type" value="Genomic_DNA"/>
</dbReference>
<evidence type="ECO:0000256" key="5">
    <source>
        <dbReference type="ARBA" id="ARBA00048683"/>
    </source>
</evidence>
<dbReference type="STRING" id="28573.A0A0U1M6N5"/>
<dbReference type="PROSITE" id="PS00957">
    <property type="entry name" value="NAD_G3PDH"/>
    <property type="match status" value="1"/>
</dbReference>
<dbReference type="InterPro" id="IPR013328">
    <property type="entry name" value="6PGD_dom2"/>
</dbReference>
<dbReference type="GO" id="GO:0005829">
    <property type="term" value="C:cytosol"/>
    <property type="evidence" value="ECO:0007669"/>
    <property type="project" value="TreeGrafter"/>
</dbReference>
<dbReference type="OMA" id="NRMFGNM"/>
<accession>A0A0U1M6N5</accession>
<evidence type="ECO:0000256" key="1">
    <source>
        <dbReference type="ARBA" id="ARBA00011009"/>
    </source>
</evidence>
<dbReference type="InterPro" id="IPR011128">
    <property type="entry name" value="G3P_DH_NAD-dep_N"/>
</dbReference>
<feature type="domain" description="Glycerol-3-phosphate dehydrogenase NAD-dependent C-terminal" evidence="10">
    <location>
        <begin position="264"/>
        <end position="410"/>
    </location>
</feature>
<dbReference type="GO" id="GO:0005975">
    <property type="term" value="P:carbohydrate metabolic process"/>
    <property type="evidence" value="ECO:0007669"/>
    <property type="project" value="InterPro"/>
</dbReference>
<reference evidence="11 12" key="1">
    <citation type="submission" date="2015-04" db="EMBL/GenBank/DDBJ databases">
        <authorList>
            <person name="Syromyatnikov M.Y."/>
            <person name="Popov V.N."/>
        </authorList>
    </citation>
    <scope>NUCLEOTIDE SEQUENCE [LARGE SCALE GENOMIC DNA]</scope>
    <source>
        <strain evidence="11">WF-38-12</strain>
    </source>
</reference>
<dbReference type="PANTHER" id="PTHR11728">
    <property type="entry name" value="GLYCEROL-3-PHOSPHATE DEHYDROGENASE"/>
    <property type="match status" value="1"/>
</dbReference>
<comment type="similarity">
    <text evidence="1 7">Belongs to the NAD-dependent glycerol-3-phosphate dehydrogenase family.</text>
</comment>
<organism evidence="11 12">
    <name type="scientific">Talaromyces islandicus</name>
    <name type="common">Penicillium islandicum</name>
    <dbReference type="NCBI Taxonomy" id="28573"/>
    <lineage>
        <taxon>Eukaryota</taxon>
        <taxon>Fungi</taxon>
        <taxon>Dikarya</taxon>
        <taxon>Ascomycota</taxon>
        <taxon>Pezizomycotina</taxon>
        <taxon>Eurotiomycetes</taxon>
        <taxon>Eurotiomycetidae</taxon>
        <taxon>Eurotiales</taxon>
        <taxon>Trichocomaceae</taxon>
        <taxon>Talaromyces</taxon>
        <taxon>Talaromyces sect. Islandici</taxon>
    </lineage>
</organism>
<dbReference type="InterPro" id="IPR006109">
    <property type="entry name" value="G3P_DH_NAD-dep_C"/>
</dbReference>
<evidence type="ECO:0000256" key="7">
    <source>
        <dbReference type="RuleBase" id="RU000437"/>
    </source>
</evidence>
<dbReference type="GO" id="GO:0005634">
    <property type="term" value="C:nucleus"/>
    <property type="evidence" value="ECO:0007669"/>
    <property type="project" value="TreeGrafter"/>
</dbReference>
<evidence type="ECO:0000256" key="2">
    <source>
        <dbReference type="ARBA" id="ARBA00013218"/>
    </source>
</evidence>
<evidence type="ECO:0000313" key="11">
    <source>
        <dbReference type="EMBL" id="CRG91187.1"/>
    </source>
</evidence>
<sequence length="418" mass="45727">MLLSTNSRKHKVTVIGSGNWGTAISKIVAENTLANNDLFQETVEMWVFEEKVEMSKDSKHYDPADPLCQGPQNLTDLINKYHENVKYLTGIPLPKNLHANPSLEDAVKDSSILIFNLPHQFIIRTCDQLQGKILPYARGISCIKGVDVQEDSLSLFSETIGKKLGIYCGSLSGANIANEVAKELWCETTIGYDPPHLDSKAPTPVGGSPSQSHVDLPSFEHKDSSGHFSKVKLRPLPNDYPPIDHGLWKTLFHRPYFHVRVVNDVAGVAVGGALKNVIAVGAGFVEGLGWGDNAKAAVMRVGIGEMVKFGTQFFGNSVETKTFTEESAGVADLITSCSGGRNFRCAKLSVQRGLPIEEIEKQELNGQKLQGTLTAAEVNKFLKKKGAEKDYPLFTAVHRILEGSLKVEQIPSFIEAKL</sequence>
<dbReference type="Proteomes" id="UP000054383">
    <property type="component" value="Unassembled WGS sequence"/>
</dbReference>